<feature type="region of interest" description="Disordered" evidence="1">
    <location>
        <begin position="1"/>
        <end position="25"/>
    </location>
</feature>
<dbReference type="EMBL" id="AP002865">
    <property type="protein sequence ID" value="BAD81496.1"/>
    <property type="molecule type" value="Genomic_DNA"/>
</dbReference>
<reference evidence="2" key="1">
    <citation type="journal article" date="2002" name="Nature">
        <title>The genome sequence and structure of rice chromosome 1.</title>
        <authorList>
            <person name="Sasaki T."/>
            <person name="Matsumoto T."/>
            <person name="Yamamoto K."/>
            <person name="Sakata K."/>
            <person name="Baba T."/>
            <person name="Katayose Y."/>
            <person name="Wu J."/>
            <person name="Niimura Y."/>
            <person name="Cheng Z."/>
            <person name="Nagamura Y."/>
            <person name="Antonio B.A."/>
            <person name="Kanamori H."/>
            <person name="Hosokawa S."/>
            <person name="Masukawa M."/>
            <person name="Arikawa K."/>
            <person name="Chiden Y."/>
            <person name="Hayashi M."/>
            <person name="Okamoto M."/>
            <person name="Ando T."/>
            <person name="Aoki H."/>
            <person name="Arita K."/>
            <person name="Hamada M."/>
            <person name="Harada C."/>
            <person name="Hijishita S."/>
            <person name="Honda M."/>
            <person name="Ichikawa Y."/>
            <person name="Idonuma A."/>
            <person name="Iijima M."/>
            <person name="Ikeda M."/>
            <person name="Ikeno M."/>
            <person name="Itoh S."/>
            <person name="Itoh T."/>
            <person name="Itoh Y."/>
            <person name="Itoh Y."/>
            <person name="Iwabuchi A."/>
            <person name="Kamiya K."/>
            <person name="Karasawa W."/>
            <person name="Katagiri S."/>
            <person name="Kikuta A."/>
            <person name="Kobayashi N."/>
            <person name="Kono I."/>
            <person name="Machita K."/>
            <person name="Maehara T."/>
            <person name="Mizuno H."/>
            <person name="Mizubayashi T."/>
            <person name="Mukai Y."/>
            <person name="Nagasaki H."/>
            <person name="Nakashima M."/>
            <person name="Nakama Y."/>
            <person name="Nakamichi Y."/>
            <person name="Nakamura M."/>
            <person name="Namiki N."/>
            <person name="Negishi M."/>
            <person name="Ohta I."/>
            <person name="Ono N."/>
            <person name="Saji S."/>
            <person name="Sakai K."/>
            <person name="Shibata M."/>
            <person name="Shimokawa T."/>
            <person name="Shomura A."/>
            <person name="Song J."/>
            <person name="Takazaki Y."/>
            <person name="Terasawa K."/>
            <person name="Tsuji K."/>
            <person name="Waki K."/>
            <person name="Yamagata H."/>
            <person name="Yamane H."/>
            <person name="Yoshiki S."/>
            <person name="Yoshihara R."/>
            <person name="Yukawa K."/>
            <person name="Zhong H."/>
            <person name="Iwama H."/>
            <person name="Endo T."/>
            <person name="Ito H."/>
            <person name="Hahn J.H."/>
            <person name="Kim H.I."/>
            <person name="Eun M.Y."/>
            <person name="Yano M."/>
            <person name="Jiang J."/>
            <person name="Gojobori T."/>
        </authorList>
    </citation>
    <scope>NUCLEOTIDE SEQUENCE [LARGE SCALE GENOMIC DNA]</scope>
</reference>
<proteinExistence type="predicted"/>
<organism evidence="2">
    <name type="scientific">Oryza sativa subsp. japonica</name>
    <name type="common">Rice</name>
    <dbReference type="NCBI Taxonomy" id="39947"/>
    <lineage>
        <taxon>Eukaryota</taxon>
        <taxon>Viridiplantae</taxon>
        <taxon>Streptophyta</taxon>
        <taxon>Embryophyta</taxon>
        <taxon>Tracheophyta</taxon>
        <taxon>Spermatophyta</taxon>
        <taxon>Magnoliopsida</taxon>
        <taxon>Liliopsida</taxon>
        <taxon>Poales</taxon>
        <taxon>Poaceae</taxon>
        <taxon>BOP clade</taxon>
        <taxon>Oryzoideae</taxon>
        <taxon>Oryzeae</taxon>
        <taxon>Oryzinae</taxon>
        <taxon>Oryza</taxon>
        <taxon>Oryza sativa</taxon>
    </lineage>
</organism>
<evidence type="ECO:0000313" key="2">
    <source>
        <dbReference type="EMBL" id="BAD81496.1"/>
    </source>
</evidence>
<accession>Q5NAL7</accession>
<dbReference type="Proteomes" id="UP000817658">
    <property type="component" value="Chromosome 1"/>
</dbReference>
<name>Q5NAL7_ORYSJ</name>
<sequence>MRRRRRCDASRQARGCGGSPSNHRGVHGFGVAFPARQRDVDEASCSGADPGMKNWEGSTYWEPGCEKPAVTARLPRLPPVPRGYGYPYRASKTENKFENWKKKKKWAGPLLCNPLHIAR</sequence>
<evidence type="ECO:0000256" key="1">
    <source>
        <dbReference type="SAM" id="MobiDB-lite"/>
    </source>
</evidence>
<dbReference type="AlphaFoldDB" id="Q5NAL7"/>
<gene>
    <name evidence="2" type="primary">P0034C11.25</name>
</gene>
<protein>
    <submittedName>
        <fullName evidence="2">Uncharacterized protein</fullName>
    </submittedName>
</protein>